<comment type="function">
    <text evidence="1">Mediates coordination of peptidoglycan synthesis and outer membrane constriction during cell division.</text>
</comment>
<dbReference type="Proteomes" id="UP000293719">
    <property type="component" value="Chromosome"/>
</dbReference>
<feature type="repeat" description="TPR" evidence="2">
    <location>
        <begin position="290"/>
        <end position="323"/>
    </location>
</feature>
<dbReference type="NCBIfam" id="TIGR02795">
    <property type="entry name" value="tol_pal_ybgF"/>
    <property type="match status" value="1"/>
</dbReference>
<evidence type="ECO:0000256" key="2">
    <source>
        <dbReference type="PROSITE-ProRule" id="PRU00339"/>
    </source>
</evidence>
<comment type="similarity">
    <text evidence="1">Belongs to the CpoB family.</text>
</comment>
<evidence type="ECO:0000256" key="3">
    <source>
        <dbReference type="SAM" id="MobiDB-lite"/>
    </source>
</evidence>
<keyword evidence="1" id="KW-0574">Periplasm</keyword>
<organism evidence="4 5">
    <name type="scientific">Roseitalea porphyridii</name>
    <dbReference type="NCBI Taxonomy" id="1852022"/>
    <lineage>
        <taxon>Bacteria</taxon>
        <taxon>Pseudomonadati</taxon>
        <taxon>Pseudomonadota</taxon>
        <taxon>Alphaproteobacteria</taxon>
        <taxon>Hyphomicrobiales</taxon>
        <taxon>Ahrensiaceae</taxon>
        <taxon>Roseitalea</taxon>
    </lineage>
</organism>
<feature type="coiled-coil region" evidence="1">
    <location>
        <begin position="82"/>
        <end position="116"/>
    </location>
</feature>
<name>A0A4P6V4I8_9HYPH</name>
<evidence type="ECO:0000256" key="1">
    <source>
        <dbReference type="HAMAP-Rule" id="MF_02066"/>
    </source>
</evidence>
<keyword evidence="2" id="KW-0802">TPR repeat</keyword>
<dbReference type="EMBL" id="CP036532">
    <property type="protein sequence ID" value="QBK31719.1"/>
    <property type="molecule type" value="Genomic_DNA"/>
</dbReference>
<keyword evidence="1" id="KW-0175">Coiled coil</keyword>
<reference evidence="4 5" key="1">
    <citation type="journal article" date="2017" name="Int. J. Syst. Evol. Microbiol.">
        <title>Roseitalea porphyridii gen. nov., sp. nov., isolated from a red alga, and reclassification of Hoeflea suaedae Chung et al. 2013 as Pseudohoeflea suaedae gen. nov., comb. nov.</title>
        <authorList>
            <person name="Hyeon J.W."/>
            <person name="Jeong S.E."/>
            <person name="Baek K."/>
            <person name="Jeon C.O."/>
        </authorList>
    </citation>
    <scope>NUCLEOTIDE SEQUENCE [LARGE SCALE GENOMIC DNA]</scope>
    <source>
        <strain evidence="4 5">MA7-20</strain>
    </source>
</reference>
<feature type="region of interest" description="Disordered" evidence="3">
    <location>
        <begin position="125"/>
        <end position="179"/>
    </location>
</feature>
<gene>
    <name evidence="4" type="primary">ybgF</name>
    <name evidence="1" type="synonym">cpoB</name>
    <name evidence="4" type="ORF">E0E05_14555</name>
</gene>
<keyword evidence="1" id="KW-0132">Cell division</keyword>
<dbReference type="PROSITE" id="PS50005">
    <property type="entry name" value="TPR"/>
    <property type="match status" value="2"/>
</dbReference>
<keyword evidence="1" id="KW-0732">Signal</keyword>
<dbReference type="InterPro" id="IPR019734">
    <property type="entry name" value="TPR_rpt"/>
</dbReference>
<feature type="repeat" description="TPR" evidence="2">
    <location>
        <begin position="216"/>
        <end position="249"/>
    </location>
</feature>
<feature type="compositionally biased region" description="Polar residues" evidence="3">
    <location>
        <begin position="162"/>
        <end position="171"/>
    </location>
</feature>
<proteinExistence type="inferred from homology"/>
<dbReference type="Pfam" id="PF13174">
    <property type="entry name" value="TPR_6"/>
    <property type="match status" value="1"/>
</dbReference>
<feature type="compositionally biased region" description="Low complexity" evidence="3">
    <location>
        <begin position="127"/>
        <end position="153"/>
    </location>
</feature>
<dbReference type="AlphaFoldDB" id="A0A4P6V4I8"/>
<keyword evidence="1" id="KW-0131">Cell cycle</keyword>
<dbReference type="Gene3D" id="1.25.40.10">
    <property type="entry name" value="Tetratricopeptide repeat domain"/>
    <property type="match status" value="1"/>
</dbReference>
<dbReference type="Pfam" id="PF13432">
    <property type="entry name" value="TPR_16"/>
    <property type="match status" value="1"/>
</dbReference>
<keyword evidence="5" id="KW-1185">Reference proteome</keyword>
<dbReference type="InterPro" id="IPR011990">
    <property type="entry name" value="TPR-like_helical_dom_sf"/>
</dbReference>
<dbReference type="GO" id="GO:0043093">
    <property type="term" value="P:FtsZ-dependent cytokinesis"/>
    <property type="evidence" value="ECO:0007669"/>
    <property type="project" value="UniProtKB-UniRule"/>
</dbReference>
<dbReference type="InterPro" id="IPR014162">
    <property type="entry name" value="CpoB_C"/>
</dbReference>
<comment type="subcellular location">
    <subcellularLocation>
        <location evidence="1">Periplasm</location>
    </subcellularLocation>
</comment>
<dbReference type="HAMAP" id="MF_02066">
    <property type="entry name" value="CpoB"/>
    <property type="match status" value="1"/>
</dbReference>
<dbReference type="GO" id="GO:0030288">
    <property type="term" value="C:outer membrane-bounded periplasmic space"/>
    <property type="evidence" value="ECO:0007669"/>
    <property type="project" value="UniProtKB-UniRule"/>
</dbReference>
<dbReference type="InterPro" id="IPR034706">
    <property type="entry name" value="CpoB"/>
</dbReference>
<dbReference type="KEGG" id="rpod:E0E05_14555"/>
<dbReference type="SUPFAM" id="SSF48452">
    <property type="entry name" value="TPR-like"/>
    <property type="match status" value="1"/>
</dbReference>
<evidence type="ECO:0000313" key="5">
    <source>
        <dbReference type="Proteomes" id="UP000293719"/>
    </source>
</evidence>
<evidence type="ECO:0000313" key="4">
    <source>
        <dbReference type="EMBL" id="QBK31719.1"/>
    </source>
</evidence>
<protein>
    <recommendedName>
        <fullName evidence="1">Cell division coordinator CpoB</fullName>
    </recommendedName>
</protein>
<sequence length="340" mass="36838">MRPRNAPGPFFVDLPACTTKISSHWRAMTCAGKNGQLPAANHSGPSDLTHPIRFMLTVPGLCLVALATLGGTAAAQINDPRILQLEEQVRQLTGRVEELNFQLLQMQEQMRRQQEDNEFRFQQLETQQQGAVQPAPAGATDDAGTAAPATGTAERVGPPAASDTQTTTGTQPRDLGSLRVDEQGNVLGADIDFSEQGINAAISNDPTNAISGEIDPEALYRIGYEHVLDGDYAVAEQVFERFVSLYPDDQLAPDARFWLGESVLAQGRFEDAAEIFIDTRARHPQAGKAAETMLKIGTIMAALGDRNIACVTFEDALRTHPEMGATVRQKIEAERAKAQC</sequence>
<accession>A0A4P6V4I8</accession>